<accession>A0ABR2LEP3</accession>
<dbReference type="CDD" id="cd20143">
    <property type="entry name" value="PWWP_AtATX3-like"/>
    <property type="match status" value="1"/>
</dbReference>
<dbReference type="EMBL" id="JBBWWR010000020">
    <property type="protein sequence ID" value="KAK8939472.1"/>
    <property type="molecule type" value="Genomic_DNA"/>
</dbReference>
<comment type="caution">
    <text evidence="3">The sequence shown here is derived from an EMBL/GenBank/DDBJ whole genome shotgun (WGS) entry which is preliminary data.</text>
</comment>
<name>A0ABR2LEP3_9ASPA</name>
<dbReference type="Proteomes" id="UP001412067">
    <property type="component" value="Unassembled WGS sequence"/>
</dbReference>
<sequence length="602" mass="68056">MTYVQKVKVEIMVYLDSLKGGTAHLNREVTRWFDLTASTVKQNVTILNPMDDRQKKSALDLYSVKTYVSQTDEVIRQGVEHIEEYVYQIQLQELHCRTTNWDSPLDQVFQFPPDPVTAAFEPEPISGSELANLDSFHCPRHVNATLFTPASLISFDFEAESARNLSLGCQLTETAPIPVAGFAASAIQSIPIIFSATCLGLESGLRGEEMIIKRSLRGQMPALKRRRTDGGGEGGGEEAAGSLRKKRRADNLFPLEMLADIGISAGLPYLPEEFRRYFCVDAPFFPGEAELEAAEALRAVRDPAKASIYPPPPIVRTSRGRTLVRPSRFNDSVIIDSSKKEKPMLKQLEHELDFTLEPLEYGKPSFINPVEANTLQLIREEECYRACRNFSVRRKYSASLSSLKETFLGLEQRFPPLLACIEDPSSFNSKRASDDRRKDYFVPEDFVLGDVVWAKSGKKYPIWPAIVINPMQQAPAIVLHSCIPGALCDYGWVKQGMIFPFIDNLDRFQGQKELHRSKPCDFRMAIDEAFLAENGFFEAEDDVRSWAALMENHQSVPRGIQEDTGSNHELEGHYKPQATEARLNIYNSFHLQMLYFVMIYEI</sequence>
<reference evidence="3 4" key="1">
    <citation type="journal article" date="2022" name="Nat. Plants">
        <title>Genomes of leafy and leafless Platanthera orchids illuminate the evolution of mycoheterotrophy.</title>
        <authorList>
            <person name="Li M.H."/>
            <person name="Liu K.W."/>
            <person name="Li Z."/>
            <person name="Lu H.C."/>
            <person name="Ye Q.L."/>
            <person name="Zhang D."/>
            <person name="Wang J.Y."/>
            <person name="Li Y.F."/>
            <person name="Zhong Z.M."/>
            <person name="Liu X."/>
            <person name="Yu X."/>
            <person name="Liu D.K."/>
            <person name="Tu X.D."/>
            <person name="Liu B."/>
            <person name="Hao Y."/>
            <person name="Liao X.Y."/>
            <person name="Jiang Y.T."/>
            <person name="Sun W.H."/>
            <person name="Chen J."/>
            <person name="Chen Y.Q."/>
            <person name="Ai Y."/>
            <person name="Zhai J.W."/>
            <person name="Wu S.S."/>
            <person name="Zhou Z."/>
            <person name="Hsiao Y.Y."/>
            <person name="Wu W.L."/>
            <person name="Chen Y.Y."/>
            <person name="Lin Y.F."/>
            <person name="Hsu J.L."/>
            <person name="Li C.Y."/>
            <person name="Wang Z.W."/>
            <person name="Zhao X."/>
            <person name="Zhong W.Y."/>
            <person name="Ma X.K."/>
            <person name="Ma L."/>
            <person name="Huang J."/>
            <person name="Chen G.Z."/>
            <person name="Huang M.Z."/>
            <person name="Huang L."/>
            <person name="Peng D.H."/>
            <person name="Luo Y.B."/>
            <person name="Zou S.Q."/>
            <person name="Chen S.P."/>
            <person name="Lan S."/>
            <person name="Tsai W.C."/>
            <person name="Van de Peer Y."/>
            <person name="Liu Z.J."/>
        </authorList>
    </citation>
    <scope>NUCLEOTIDE SEQUENCE [LARGE SCALE GENOMIC DNA]</scope>
    <source>
        <strain evidence="3">Lor288</strain>
    </source>
</reference>
<feature type="domain" description="PWWP" evidence="2">
    <location>
        <begin position="449"/>
        <end position="530"/>
    </location>
</feature>
<dbReference type="Gene3D" id="2.30.30.140">
    <property type="match status" value="1"/>
</dbReference>
<proteinExistence type="predicted"/>
<evidence type="ECO:0000259" key="2">
    <source>
        <dbReference type="Pfam" id="PF00855"/>
    </source>
</evidence>
<organism evidence="3 4">
    <name type="scientific">Platanthera guangdongensis</name>
    <dbReference type="NCBI Taxonomy" id="2320717"/>
    <lineage>
        <taxon>Eukaryota</taxon>
        <taxon>Viridiplantae</taxon>
        <taxon>Streptophyta</taxon>
        <taxon>Embryophyta</taxon>
        <taxon>Tracheophyta</taxon>
        <taxon>Spermatophyta</taxon>
        <taxon>Magnoliopsida</taxon>
        <taxon>Liliopsida</taxon>
        <taxon>Asparagales</taxon>
        <taxon>Orchidaceae</taxon>
        <taxon>Orchidoideae</taxon>
        <taxon>Orchideae</taxon>
        <taxon>Orchidinae</taxon>
        <taxon>Platanthera</taxon>
    </lineage>
</organism>
<keyword evidence="4" id="KW-1185">Reference proteome</keyword>
<gene>
    <name evidence="3" type="primary">ATX5</name>
    <name evidence="3" type="ORF">KSP40_PGU011219</name>
</gene>
<dbReference type="Pfam" id="PF00855">
    <property type="entry name" value="PWWP"/>
    <property type="match status" value="1"/>
</dbReference>
<dbReference type="SUPFAM" id="SSF63748">
    <property type="entry name" value="Tudor/PWWP/MBT"/>
    <property type="match status" value="1"/>
</dbReference>
<feature type="region of interest" description="Disordered" evidence="1">
    <location>
        <begin position="222"/>
        <end position="243"/>
    </location>
</feature>
<protein>
    <submittedName>
        <fullName evidence="3">Histone-lysine N-methyltransferase ATX5</fullName>
    </submittedName>
</protein>
<evidence type="ECO:0000256" key="1">
    <source>
        <dbReference type="SAM" id="MobiDB-lite"/>
    </source>
</evidence>
<evidence type="ECO:0000313" key="4">
    <source>
        <dbReference type="Proteomes" id="UP001412067"/>
    </source>
</evidence>
<dbReference type="InterPro" id="IPR000313">
    <property type="entry name" value="PWWP_dom"/>
</dbReference>
<evidence type="ECO:0000313" key="3">
    <source>
        <dbReference type="EMBL" id="KAK8939472.1"/>
    </source>
</evidence>